<evidence type="ECO:0000259" key="1">
    <source>
        <dbReference type="SMART" id="SM00982"/>
    </source>
</evidence>
<dbReference type="Gene3D" id="3.40.50.300">
    <property type="entry name" value="P-loop containing nucleotide triphosphate hydrolases"/>
    <property type="match status" value="1"/>
</dbReference>
<dbReference type="Pfam" id="PF03461">
    <property type="entry name" value="TRCF"/>
    <property type="match status" value="1"/>
</dbReference>
<organism evidence="2 3">
    <name type="scientific">Thauera phenolivorans</name>
    <dbReference type="NCBI Taxonomy" id="1792543"/>
    <lineage>
        <taxon>Bacteria</taxon>
        <taxon>Pseudomonadati</taxon>
        <taxon>Pseudomonadota</taxon>
        <taxon>Betaproteobacteria</taxon>
        <taxon>Rhodocyclales</taxon>
        <taxon>Zoogloeaceae</taxon>
        <taxon>Thauera</taxon>
    </lineage>
</organism>
<feature type="non-terminal residue" evidence="2">
    <location>
        <position position="1"/>
    </location>
</feature>
<dbReference type="InterPro" id="IPR037235">
    <property type="entry name" value="TRCF-like_C_D7"/>
</dbReference>
<sequence length="233" mass="26220">YAYLLTDAEARPTPQARKRLEAIAMMEELGSGFYLAMHDLEIRGAGEVLGENQSGEIQQVGFSLYTEMLKRAVKDLQAGKEPDLSQPLEVVSEINLHTPALLPTTYCPDVGERLTLYKRLANCEAEDELRALQEELIDRFGEMPPQTQALIETHRLRLLVRPWGVQKLDASESQISVQFGPDPSIDPAKVIFLMQKDRNTRMAGPDRLIRRIQLPDLRQRAKAVKDLLDAVSA</sequence>
<dbReference type="SUPFAM" id="SSF143517">
    <property type="entry name" value="TRCF domain-like"/>
    <property type="match status" value="1"/>
</dbReference>
<proteinExistence type="predicted"/>
<dbReference type="SMART" id="SM00982">
    <property type="entry name" value="TRCF"/>
    <property type="match status" value="1"/>
</dbReference>
<dbReference type="AlphaFoldDB" id="A0A7X7LVR0"/>
<feature type="domain" description="Transcription-repair-coupling factor C-terminal" evidence="1">
    <location>
        <begin position="95"/>
        <end position="195"/>
    </location>
</feature>
<dbReference type="Proteomes" id="UP000536534">
    <property type="component" value="Unassembled WGS sequence"/>
</dbReference>
<gene>
    <name evidence="2" type="ORF">GX576_07725</name>
</gene>
<protein>
    <submittedName>
        <fullName evidence="2">Transcription-repair coupling factor</fullName>
    </submittedName>
</protein>
<dbReference type="InterPro" id="IPR005118">
    <property type="entry name" value="TRCF_C"/>
</dbReference>
<evidence type="ECO:0000313" key="3">
    <source>
        <dbReference type="Proteomes" id="UP000536534"/>
    </source>
</evidence>
<evidence type="ECO:0000313" key="2">
    <source>
        <dbReference type="EMBL" id="NLF54271.1"/>
    </source>
</evidence>
<name>A0A7X7LVR0_9RHOO</name>
<dbReference type="Gene3D" id="3.90.1150.50">
    <property type="entry name" value="Transcription-repair-coupling factor, D7 domain"/>
    <property type="match status" value="1"/>
</dbReference>
<dbReference type="EMBL" id="JAAYYV010000204">
    <property type="protein sequence ID" value="NLF54271.1"/>
    <property type="molecule type" value="Genomic_DNA"/>
</dbReference>
<dbReference type="InterPro" id="IPR027417">
    <property type="entry name" value="P-loop_NTPase"/>
</dbReference>
<dbReference type="SUPFAM" id="SSF52540">
    <property type="entry name" value="P-loop containing nucleoside triphosphate hydrolases"/>
    <property type="match status" value="1"/>
</dbReference>
<accession>A0A7X7LVR0</accession>
<comment type="caution">
    <text evidence="2">The sequence shown here is derived from an EMBL/GenBank/DDBJ whole genome shotgun (WGS) entry which is preliminary data.</text>
</comment>
<reference evidence="2 3" key="1">
    <citation type="journal article" date="2020" name="Biotechnol. Biofuels">
        <title>New insights from the biogas microbiome by comprehensive genome-resolved metagenomics of nearly 1600 species originating from multiple anaerobic digesters.</title>
        <authorList>
            <person name="Campanaro S."/>
            <person name="Treu L."/>
            <person name="Rodriguez-R L.M."/>
            <person name="Kovalovszki A."/>
            <person name="Ziels R.M."/>
            <person name="Maus I."/>
            <person name="Zhu X."/>
            <person name="Kougias P.G."/>
            <person name="Basile A."/>
            <person name="Luo G."/>
            <person name="Schluter A."/>
            <person name="Konstantinidis K.T."/>
            <person name="Angelidaki I."/>
        </authorList>
    </citation>
    <scope>NUCLEOTIDE SEQUENCE [LARGE SCALE GENOMIC DNA]</scope>
    <source>
        <strain evidence="2">AS06rmzACSIP_256</strain>
    </source>
</reference>
<dbReference type="GO" id="GO:0006281">
    <property type="term" value="P:DNA repair"/>
    <property type="evidence" value="ECO:0007669"/>
    <property type="project" value="InterPro"/>
</dbReference>